<feature type="non-terminal residue" evidence="1">
    <location>
        <position position="57"/>
    </location>
</feature>
<reference evidence="1 2" key="1">
    <citation type="journal article" date="2021" name="BMC Genomics">
        <title>Datura genome reveals duplications of psychoactive alkaloid biosynthetic genes and high mutation rate following tissue culture.</title>
        <authorList>
            <person name="Rajewski A."/>
            <person name="Carter-House D."/>
            <person name="Stajich J."/>
            <person name="Litt A."/>
        </authorList>
    </citation>
    <scope>NUCLEOTIDE SEQUENCE [LARGE SCALE GENOMIC DNA]</scope>
    <source>
        <strain evidence="1">AR-01</strain>
    </source>
</reference>
<organism evidence="1 2">
    <name type="scientific">Datura stramonium</name>
    <name type="common">Jimsonweed</name>
    <name type="synonym">Common thornapple</name>
    <dbReference type="NCBI Taxonomy" id="4076"/>
    <lineage>
        <taxon>Eukaryota</taxon>
        <taxon>Viridiplantae</taxon>
        <taxon>Streptophyta</taxon>
        <taxon>Embryophyta</taxon>
        <taxon>Tracheophyta</taxon>
        <taxon>Spermatophyta</taxon>
        <taxon>Magnoliopsida</taxon>
        <taxon>eudicotyledons</taxon>
        <taxon>Gunneridae</taxon>
        <taxon>Pentapetalae</taxon>
        <taxon>asterids</taxon>
        <taxon>lamiids</taxon>
        <taxon>Solanales</taxon>
        <taxon>Solanaceae</taxon>
        <taxon>Solanoideae</taxon>
        <taxon>Datureae</taxon>
        <taxon>Datura</taxon>
    </lineage>
</organism>
<comment type="caution">
    <text evidence="1">The sequence shown here is derived from an EMBL/GenBank/DDBJ whole genome shotgun (WGS) entry which is preliminary data.</text>
</comment>
<proteinExistence type="predicted"/>
<evidence type="ECO:0000313" key="2">
    <source>
        <dbReference type="Proteomes" id="UP000823775"/>
    </source>
</evidence>
<evidence type="ECO:0000313" key="1">
    <source>
        <dbReference type="EMBL" id="MCD9646870.1"/>
    </source>
</evidence>
<protein>
    <submittedName>
        <fullName evidence="1">Uncharacterized protein</fullName>
    </submittedName>
</protein>
<accession>A0ABS8VL23</accession>
<dbReference type="Proteomes" id="UP000823775">
    <property type="component" value="Unassembled WGS sequence"/>
</dbReference>
<name>A0ABS8VL23_DATST</name>
<gene>
    <name evidence="1" type="ORF">HAX54_037067</name>
</gene>
<dbReference type="EMBL" id="JACEIK010004939">
    <property type="protein sequence ID" value="MCD9646870.1"/>
    <property type="molecule type" value="Genomic_DNA"/>
</dbReference>
<sequence length="57" mass="6306">MVQSTVRYTEGQIVNQVVESYQVVSLEKDGLVDDPLSEGRTVEGYQSAFLEKDGPVD</sequence>
<keyword evidence="2" id="KW-1185">Reference proteome</keyword>